<keyword evidence="1" id="KW-1133">Transmembrane helix</keyword>
<proteinExistence type="predicted"/>
<dbReference type="EMBL" id="FNEZ01000010">
    <property type="protein sequence ID" value="SDK61900.1"/>
    <property type="molecule type" value="Genomic_DNA"/>
</dbReference>
<feature type="transmembrane region" description="Helical" evidence="1">
    <location>
        <begin position="81"/>
        <end position="104"/>
    </location>
</feature>
<dbReference type="OrthoDB" id="1368911at2"/>
<feature type="transmembrane region" description="Helical" evidence="1">
    <location>
        <begin position="110"/>
        <end position="128"/>
    </location>
</feature>
<accession>A0A1G9DDI0</accession>
<sequence>MKIQLYKNIALSFIVINIWTLYSFFDYYNSVVNDQYNMSSMTLFFNFIESVCAAVAIGILSILLRLTIFKKHKQDILKNNFFYILAGFFNLNLLTIWIISVVMGFLPLKTGALCFMLGISAIAIFILFDVFRKKQMSQLECKQI</sequence>
<keyword evidence="1" id="KW-0812">Transmembrane</keyword>
<feature type="transmembrane region" description="Helical" evidence="1">
    <location>
        <begin position="45"/>
        <end position="69"/>
    </location>
</feature>
<evidence type="ECO:0000313" key="3">
    <source>
        <dbReference type="Proteomes" id="UP000199580"/>
    </source>
</evidence>
<organism evidence="2 3">
    <name type="scientific">Flavobacterium noncentrifugens</name>
    <dbReference type="NCBI Taxonomy" id="1128970"/>
    <lineage>
        <taxon>Bacteria</taxon>
        <taxon>Pseudomonadati</taxon>
        <taxon>Bacteroidota</taxon>
        <taxon>Flavobacteriia</taxon>
        <taxon>Flavobacteriales</taxon>
        <taxon>Flavobacteriaceae</taxon>
        <taxon>Flavobacterium</taxon>
    </lineage>
</organism>
<dbReference type="AlphaFoldDB" id="A0A1G9DDI0"/>
<evidence type="ECO:0000256" key="1">
    <source>
        <dbReference type="SAM" id="Phobius"/>
    </source>
</evidence>
<reference evidence="2 3" key="1">
    <citation type="submission" date="2016-10" db="EMBL/GenBank/DDBJ databases">
        <authorList>
            <person name="de Groot N.N."/>
        </authorList>
    </citation>
    <scope>NUCLEOTIDE SEQUENCE [LARGE SCALE GENOMIC DNA]</scope>
    <source>
        <strain evidence="2 3">CGMCC 1.10076</strain>
    </source>
</reference>
<feature type="transmembrane region" description="Helical" evidence="1">
    <location>
        <begin position="5"/>
        <end position="25"/>
    </location>
</feature>
<gene>
    <name evidence="2" type="ORF">SAMN04487935_3791</name>
</gene>
<keyword evidence="1" id="KW-0472">Membrane</keyword>
<protein>
    <submittedName>
        <fullName evidence="2">Uncharacterized protein</fullName>
    </submittedName>
</protein>
<keyword evidence="3" id="KW-1185">Reference proteome</keyword>
<evidence type="ECO:0000313" key="2">
    <source>
        <dbReference type="EMBL" id="SDK61900.1"/>
    </source>
</evidence>
<dbReference type="RefSeq" id="WP_091399394.1">
    <property type="nucleotide sequence ID" value="NZ_BKAI01000022.1"/>
</dbReference>
<name>A0A1G9DDI0_9FLAO</name>
<dbReference type="Proteomes" id="UP000199580">
    <property type="component" value="Unassembled WGS sequence"/>
</dbReference>
<dbReference type="STRING" id="1128970.SAMN04487935_3791"/>